<dbReference type="eggNOG" id="ENOG50332BI">
    <property type="taxonomic scope" value="Bacteria"/>
</dbReference>
<feature type="domain" description="DUF4397" evidence="2">
    <location>
        <begin position="191"/>
        <end position="255"/>
    </location>
</feature>
<sequence length="274" mass="28188">MRSADRLAGIGATLRGLLGPLTRGGAARLALLLLVALPLGALPATARETGEPEKGAALVRVVHLSPDAPAVRVTVDGEDVKALSDVAYLDATPYLELPAGPHRLAAYPTEAEPDVEPVLEAEIEPGAGESYTVVGIGLVEDETLAARLFVDNNREPERGKAKVRIVHAVPDLGPARVGSGDTPELLVLPGFSNASGYAEVDGGTYTLDVTPSGADSPAFSFPEATVEAGSIYTAFAVGQAAEKTLGAIVTEDSAEGEVVARTGDARKTKENSTD</sequence>
<feature type="compositionally biased region" description="Basic and acidic residues" evidence="1">
    <location>
        <begin position="263"/>
        <end position="274"/>
    </location>
</feature>
<feature type="region of interest" description="Disordered" evidence="1">
    <location>
        <begin position="255"/>
        <end position="274"/>
    </location>
</feature>
<evidence type="ECO:0000256" key="1">
    <source>
        <dbReference type="SAM" id="MobiDB-lite"/>
    </source>
</evidence>
<dbReference type="Proteomes" id="UP000025229">
    <property type="component" value="Chromosome"/>
</dbReference>
<protein>
    <submittedName>
        <fullName evidence="4">DUF4397 domain-containing protein</fullName>
    </submittedName>
</protein>
<dbReference type="KEGG" id="rrd:RradSPS_2539"/>
<dbReference type="EMBL" id="CP007514">
    <property type="protein sequence ID" value="AHY47822.1"/>
    <property type="molecule type" value="Genomic_DNA"/>
</dbReference>
<name>A0A023X5S1_RUBRA</name>
<dbReference type="Proteomes" id="UP001281130">
    <property type="component" value="Unassembled WGS sequence"/>
</dbReference>
<dbReference type="HOGENOM" id="CLU_069060_1_0_11"/>
<evidence type="ECO:0000313" key="3">
    <source>
        <dbReference type="EMBL" id="AHY47822.1"/>
    </source>
</evidence>
<dbReference type="EMBL" id="JAWXXX010000001">
    <property type="protein sequence ID" value="MDX5892461.1"/>
    <property type="molecule type" value="Genomic_DNA"/>
</dbReference>
<dbReference type="PATRIC" id="fig|42256.3.peg.2587"/>
<evidence type="ECO:0000259" key="2">
    <source>
        <dbReference type="Pfam" id="PF14344"/>
    </source>
</evidence>
<evidence type="ECO:0000313" key="4">
    <source>
        <dbReference type="EMBL" id="MDX5892461.1"/>
    </source>
</evidence>
<dbReference type="RefSeq" id="WP_051589820.1">
    <property type="nucleotide sequence ID" value="NZ_CP007514.1"/>
</dbReference>
<evidence type="ECO:0000313" key="5">
    <source>
        <dbReference type="Proteomes" id="UP000025229"/>
    </source>
</evidence>
<dbReference type="STRING" id="42256.RradSPS_2539"/>
<dbReference type="OrthoDB" id="9783299at2"/>
<dbReference type="AlphaFoldDB" id="A0A023X5S1"/>
<reference evidence="4" key="2">
    <citation type="submission" date="2023-11" db="EMBL/GenBank/DDBJ databases">
        <title>MicrobeMod: A computational toolkit for identifying prokaryotic methylation and restriction-modification with nanopore sequencing.</title>
        <authorList>
            <person name="Crits-Christoph A."/>
            <person name="Kang S.C."/>
            <person name="Lee H."/>
            <person name="Ostrov N."/>
        </authorList>
    </citation>
    <scope>NUCLEOTIDE SEQUENCE</scope>
    <source>
        <strain evidence="4">ATCC 51242</strain>
    </source>
</reference>
<proteinExistence type="predicted"/>
<dbReference type="InterPro" id="IPR025510">
    <property type="entry name" value="DUF4397"/>
</dbReference>
<gene>
    <name evidence="3" type="ORF">RradSPS_2539</name>
    <name evidence="4" type="ORF">SIL72_00325</name>
</gene>
<reference evidence="3 5" key="1">
    <citation type="submission" date="2014-03" db="EMBL/GenBank/DDBJ databases">
        <title>Complete genome sequence of the Radio-Resistant Rubrobacter radiotolerans RSPS-4.</title>
        <authorList>
            <person name="Egas C.C."/>
            <person name="Barroso C.C."/>
            <person name="Froufe H.J.C."/>
            <person name="Pacheco J.J."/>
            <person name="Albuquerque L.L."/>
            <person name="da Costa M.M.S."/>
        </authorList>
    </citation>
    <scope>NUCLEOTIDE SEQUENCE [LARGE SCALE GENOMIC DNA]</scope>
    <source>
        <strain evidence="3 5">RSPS-4</strain>
    </source>
</reference>
<keyword evidence="5" id="KW-1185">Reference proteome</keyword>
<feature type="domain" description="DUF4397" evidence="2">
    <location>
        <begin position="57"/>
        <end position="173"/>
    </location>
</feature>
<accession>A0A023X5S1</accession>
<organism evidence="3 5">
    <name type="scientific">Rubrobacter radiotolerans</name>
    <name type="common">Arthrobacter radiotolerans</name>
    <dbReference type="NCBI Taxonomy" id="42256"/>
    <lineage>
        <taxon>Bacteria</taxon>
        <taxon>Bacillati</taxon>
        <taxon>Actinomycetota</taxon>
        <taxon>Rubrobacteria</taxon>
        <taxon>Rubrobacterales</taxon>
        <taxon>Rubrobacteraceae</taxon>
        <taxon>Rubrobacter</taxon>
    </lineage>
</organism>
<dbReference type="Pfam" id="PF14344">
    <property type="entry name" value="DUF4397"/>
    <property type="match status" value="2"/>
</dbReference>